<keyword evidence="1" id="KW-0472">Membrane</keyword>
<dbReference type="EMBL" id="MCAQ01000028">
    <property type="protein sequence ID" value="RKF31932.1"/>
    <property type="molecule type" value="Genomic_DNA"/>
</dbReference>
<gene>
    <name evidence="2" type="ORF">BCY89_17440</name>
</gene>
<evidence type="ECO:0000313" key="3">
    <source>
        <dbReference type="Proteomes" id="UP000286402"/>
    </source>
</evidence>
<protein>
    <submittedName>
        <fullName evidence="2">Uncharacterized protein</fullName>
    </submittedName>
</protein>
<comment type="caution">
    <text evidence="2">The sequence shown here is derived from an EMBL/GenBank/DDBJ whole genome shotgun (WGS) entry which is preliminary data.</text>
</comment>
<evidence type="ECO:0000313" key="2">
    <source>
        <dbReference type="EMBL" id="RKF31932.1"/>
    </source>
</evidence>
<proteinExistence type="predicted"/>
<dbReference type="Proteomes" id="UP000286402">
    <property type="component" value="Unassembled WGS sequence"/>
</dbReference>
<feature type="transmembrane region" description="Helical" evidence="1">
    <location>
        <begin position="20"/>
        <end position="38"/>
    </location>
</feature>
<feature type="transmembrane region" description="Helical" evidence="1">
    <location>
        <begin position="58"/>
        <end position="80"/>
    </location>
</feature>
<keyword evidence="3" id="KW-1185">Reference proteome</keyword>
<feature type="transmembrane region" description="Helical" evidence="1">
    <location>
        <begin position="86"/>
        <end position="110"/>
    </location>
</feature>
<name>A0A420FG27_9SPHI</name>
<keyword evidence="1" id="KW-1133">Transmembrane helix</keyword>
<keyword evidence="1" id="KW-0812">Transmembrane</keyword>
<accession>A0A420FG27</accession>
<dbReference type="AlphaFoldDB" id="A0A420FG27"/>
<evidence type="ECO:0000256" key="1">
    <source>
        <dbReference type="SAM" id="Phobius"/>
    </source>
</evidence>
<organism evidence="2 3">
    <name type="scientific">Sphingobacterium siyangense</name>
    <dbReference type="NCBI Taxonomy" id="459529"/>
    <lineage>
        <taxon>Bacteria</taxon>
        <taxon>Pseudomonadati</taxon>
        <taxon>Bacteroidota</taxon>
        <taxon>Sphingobacteriia</taxon>
        <taxon>Sphingobacteriales</taxon>
        <taxon>Sphingobacteriaceae</taxon>
        <taxon>Sphingobacterium</taxon>
    </lineage>
</organism>
<reference evidence="2 3" key="1">
    <citation type="submission" date="2016-07" db="EMBL/GenBank/DDBJ databases">
        <title>Genome analysis of Sphingobacterium siyangense T12B17.</title>
        <authorList>
            <person name="Xu D."/>
            <person name="Su Y."/>
            <person name="Zheng S."/>
        </authorList>
    </citation>
    <scope>NUCLEOTIDE SEQUENCE [LARGE SCALE GENOMIC DNA]</scope>
    <source>
        <strain evidence="2 3">T12B17</strain>
    </source>
</reference>
<dbReference type="RefSeq" id="WP_120336158.1">
    <property type="nucleotide sequence ID" value="NZ_MCAQ01000028.1"/>
</dbReference>
<sequence>MIANILPPELFSFLNEVNVIVGFLTFLSTALFFIWKKLFKERDIKIQPVKGFPKALKVAWWLSGLCLIASTILGAGIWNLRFYIDVNLYLLFALALSVPTAVFIPTYYSAIGDFKKYVFKDLKY</sequence>